<dbReference type="Proteomes" id="UP000197007">
    <property type="component" value="Chromosome"/>
</dbReference>
<dbReference type="KEGG" id="capn:CBG49_12385"/>
<dbReference type="PANTHER" id="PTHR21521:SF0">
    <property type="entry name" value="AMUN, ISOFORM A"/>
    <property type="match status" value="1"/>
</dbReference>
<accession>A0A1Z4BRB2</accession>
<gene>
    <name evidence="1" type="ORF">CBG49_12385</name>
</gene>
<dbReference type="RefSeq" id="WP_088594709.1">
    <property type="nucleotide sequence ID" value="NZ_CP022022.1"/>
</dbReference>
<name>A0A1Z4BRB2_9FLAO</name>
<dbReference type="EMBL" id="CP022022">
    <property type="protein sequence ID" value="ASF43810.1"/>
    <property type="molecule type" value="Genomic_DNA"/>
</dbReference>
<evidence type="ECO:0000313" key="1">
    <source>
        <dbReference type="EMBL" id="ASF43810.1"/>
    </source>
</evidence>
<proteinExistence type="predicted"/>
<organism evidence="1 2">
    <name type="scientific">Capnocytophaga endodontalis</name>
    <dbReference type="NCBI Taxonomy" id="2708117"/>
    <lineage>
        <taxon>Bacteria</taxon>
        <taxon>Pseudomonadati</taxon>
        <taxon>Bacteroidota</taxon>
        <taxon>Flavobacteriia</taxon>
        <taxon>Flavobacteriales</taxon>
        <taxon>Flavobacteriaceae</taxon>
        <taxon>Capnocytophaga</taxon>
    </lineage>
</organism>
<protein>
    <submittedName>
        <fullName evidence="1">Uncharacterized protein</fullName>
    </submittedName>
</protein>
<reference evidence="2" key="1">
    <citation type="submission" date="2017-06" db="EMBL/GenBank/DDBJ databases">
        <title>Complete genome sequence of Capnocytophaga sp. KCOM 1579 (=ChDC OS43) isolated from a human refractory periapical abscess lesion.</title>
        <authorList>
            <person name="Kook J.-K."/>
            <person name="Park S.-N."/>
            <person name="Lim Y.K."/>
            <person name="Roh H."/>
        </authorList>
    </citation>
    <scope>NUCLEOTIDE SEQUENCE [LARGE SCALE GENOMIC DNA]</scope>
    <source>
        <strain evidence="2">ChDC OS43</strain>
    </source>
</reference>
<evidence type="ECO:0000313" key="2">
    <source>
        <dbReference type="Proteomes" id="UP000197007"/>
    </source>
</evidence>
<dbReference type="PANTHER" id="PTHR21521">
    <property type="entry name" value="AMUN, ISOFORM A"/>
    <property type="match status" value="1"/>
</dbReference>
<sequence length="174" mass="20744">MNEFIEKLDFYIESYDVEKRLYEEGKEWRKKGYLTKDEFMQICLWKSRRAKKRYDSNDAALVEKITREAFAESDEKKKIEKLTELKGVRIPVASAILSVTDSDNYPIIDERCMQALKTLYKIEWKVITSNSWLNYLDFLQKLAKEHNKTAREIEKGLFAFNRMVLDKDLTNLYS</sequence>
<dbReference type="AlphaFoldDB" id="A0A1Z4BRB2"/>
<keyword evidence="2" id="KW-1185">Reference proteome</keyword>